<comment type="similarity">
    <text evidence="1">Belongs to the actin family.</text>
</comment>
<reference evidence="2" key="3">
    <citation type="journal article" date="2017" name="Biol. Cell">
        <title>The costa of trichomonads: A complex macromolecular cytoskeleton structure made of uncommon proteins.</title>
        <authorList>
            <person name="de Andrade Rosa I."/>
            <person name="Brigido M.C."/>
            <person name="de Oliveira Santos E."/>
            <person name="Gonzaga L."/>
            <person name="Zingali R.B."/>
            <person name="de Vasconcelos A.T."/>
            <person name="de Souza W."/>
            <person name="Benchimol M."/>
        </authorList>
    </citation>
    <scope>NUCLEOTIDE SEQUENCE</scope>
    <source>
        <strain evidence="2">26515</strain>
    </source>
</reference>
<dbReference type="EMBL" id="MLAK01000750">
    <property type="protein sequence ID" value="OHT05637.1"/>
    <property type="molecule type" value="Genomic_DNA"/>
</dbReference>
<dbReference type="EMBL" id="MLAK01000750">
    <property type="protein sequence ID" value="OHT05638.1"/>
    <property type="molecule type" value="Genomic_DNA"/>
</dbReference>
<evidence type="ECO:0000313" key="4">
    <source>
        <dbReference type="EMBL" id="OHT05638.1"/>
    </source>
</evidence>
<name>A0A1J4K875_9EUKA</name>
<dbReference type="PROSITE" id="PS01132">
    <property type="entry name" value="ACTINS_ACT_LIKE"/>
    <property type="match status" value="1"/>
</dbReference>
<reference evidence="2" key="1">
    <citation type="submission" date="2016-07" db="EMBL/GenBank/DDBJ databases">
        <authorList>
            <person name="Rosa I.A."/>
            <person name="Brigido M.C."/>
            <person name="Santos E.O."/>
            <person name="Almeida L.G.P."/>
            <person name="Zingalli R.B."/>
            <person name="Vasconcelos A.T.R."/>
            <person name="Souza W."/>
            <person name="Benchimol M."/>
        </authorList>
    </citation>
    <scope>NUCLEOTIDE SEQUENCE</scope>
    <source>
        <strain evidence="2">26515</strain>
    </source>
</reference>
<accession>A0A1J4K875</accession>
<dbReference type="FunFam" id="3.30.420.40:FF:000502">
    <property type="entry name" value="Actin-Related Proteins"/>
    <property type="match status" value="1"/>
</dbReference>
<dbReference type="SUPFAM" id="SSF53067">
    <property type="entry name" value="Actin-like ATPase domain"/>
    <property type="match status" value="2"/>
</dbReference>
<dbReference type="Pfam" id="PF00022">
    <property type="entry name" value="Actin"/>
    <property type="match status" value="1"/>
</dbReference>
<dbReference type="InterPro" id="IPR020902">
    <property type="entry name" value="Actin/actin-like_CS"/>
</dbReference>
<dbReference type="Proteomes" id="UP000179807">
    <property type="component" value="Unassembled WGS sequence"/>
</dbReference>
<protein>
    <submittedName>
        <fullName evidence="3">Actin-related protein 2-A</fullName>
    </submittedName>
</protein>
<dbReference type="SMART" id="SM00268">
    <property type="entry name" value="ACTIN"/>
    <property type="match status" value="1"/>
</dbReference>
<dbReference type="PRINTS" id="PR00190">
    <property type="entry name" value="ACTIN"/>
</dbReference>
<dbReference type="PANTHER" id="PTHR11937">
    <property type="entry name" value="ACTIN"/>
    <property type="match status" value="1"/>
</dbReference>
<evidence type="ECO:0000256" key="1">
    <source>
        <dbReference type="RuleBase" id="RU000487"/>
    </source>
</evidence>
<dbReference type="VEuPathDB" id="TrichDB:TRFO_26515"/>
<dbReference type="RefSeq" id="XP_068358773.1">
    <property type="nucleotide sequence ID" value="XM_068504992.1"/>
</dbReference>
<dbReference type="CDD" id="cd10220">
    <property type="entry name" value="ASKHA_NBD_Arp2"/>
    <property type="match status" value="1"/>
</dbReference>
<organism evidence="3 5">
    <name type="scientific">Tritrichomonas foetus</name>
    <dbReference type="NCBI Taxonomy" id="1144522"/>
    <lineage>
        <taxon>Eukaryota</taxon>
        <taxon>Metamonada</taxon>
        <taxon>Parabasalia</taxon>
        <taxon>Tritrichomonadida</taxon>
        <taxon>Tritrichomonadidae</taxon>
        <taxon>Tritrichomonas</taxon>
    </lineage>
</organism>
<dbReference type="VEuPathDB" id="TrichDB:TRFO_26518"/>
<dbReference type="EMBL" id="KX579658">
    <property type="protein sequence ID" value="ARM19890.1"/>
    <property type="molecule type" value="Genomic_DNA"/>
</dbReference>
<dbReference type="InterPro" id="IPR043129">
    <property type="entry name" value="ATPase_NBD"/>
</dbReference>
<sequence>MTSDCPIVLDLGTGFLKAGFSVNPIPDFVIPNSVGRPILRSDESFSRAKIKDVMICDEITPVRQYLDLTFPVEHGVIKNWEDETLVLDYLFKNKLKINNEDHPVLITEAPLNPLENRKKIFEVFFETFNFPAIQMAPQALLVLYAQGLVTGVVVDSGDGVTHIMPIFENYLLSHLIGRMDIAGRDITEHMVKLLTLRGYTFHKSSDFDVVREIKEKMCFVSADINVDRRIANETTTYVVPYVLNDGRIIKVSGERFEAPEVLFQPELLGIEGNGIHQLLFDTIMKSDINLRKEFFKSIVVSGGTTMYPGFSTRLENELRRLVLNNVLKGDTKALKSYKISVEDPPNRRFLVYLGATVLANLSKEKTQSWAQRTAYKEAGPEQLARMFQGGGGA</sequence>
<evidence type="ECO:0000313" key="5">
    <source>
        <dbReference type="Proteomes" id="UP000179807"/>
    </source>
</evidence>
<dbReference type="OrthoDB" id="5132116at2759"/>
<proteinExistence type="inferred from homology"/>
<dbReference type="GeneID" id="94839696"/>
<dbReference type="InterPro" id="IPR004000">
    <property type="entry name" value="Actin"/>
</dbReference>
<evidence type="ECO:0000313" key="3">
    <source>
        <dbReference type="EMBL" id="OHT05637.1"/>
    </source>
</evidence>
<dbReference type="FunFam" id="3.90.640.10:FF:000007">
    <property type="entry name" value="Actin like 7B"/>
    <property type="match status" value="1"/>
</dbReference>
<dbReference type="Gene3D" id="3.90.640.10">
    <property type="entry name" value="Actin, Chain A, domain 4"/>
    <property type="match status" value="1"/>
</dbReference>
<reference evidence="3 5" key="2">
    <citation type="submission" date="2016-10" db="EMBL/GenBank/DDBJ databases">
        <authorList>
            <person name="Benchimol M."/>
            <person name="Almeida L.G."/>
            <person name="Vasconcelos A.T."/>
            <person name="Perreira-Neves A."/>
            <person name="Rosa I.A."/>
            <person name="Tasca T."/>
            <person name="Bogo M.R."/>
            <person name="de Souza W."/>
        </authorList>
    </citation>
    <scope>NUCLEOTIDE SEQUENCE [LARGE SCALE GENOMIC DNA]</scope>
    <source>
        <strain evidence="3 5">K</strain>
    </source>
</reference>
<dbReference type="Gene3D" id="3.30.420.40">
    <property type="match status" value="2"/>
</dbReference>
<keyword evidence="5" id="KW-1185">Reference proteome</keyword>
<evidence type="ECO:0000313" key="2">
    <source>
        <dbReference type="EMBL" id="ARM19890.1"/>
    </source>
</evidence>
<gene>
    <name evidence="3" type="ORF">TRFO_26515</name>
    <name evidence="4" type="ORF">TRFO_26518</name>
</gene>
<dbReference type="AlphaFoldDB" id="A0A1J4K875"/>